<dbReference type="AlphaFoldDB" id="A0A2C9D475"/>
<dbReference type="EMBL" id="LT960614">
    <property type="protein sequence ID" value="SON54968.1"/>
    <property type="molecule type" value="Genomic_DNA"/>
</dbReference>
<dbReference type="RefSeq" id="WP_099555544.1">
    <property type="nucleotide sequence ID" value="NZ_LT960614.1"/>
</dbReference>
<gene>
    <name evidence="1" type="ORF">HDIA_1427</name>
</gene>
<evidence type="ECO:0000313" key="2">
    <source>
        <dbReference type="Proteomes" id="UP000223606"/>
    </source>
</evidence>
<dbReference type="PANTHER" id="PTHR47087">
    <property type="entry name" value="METHIONINE S-METHYLTRANSFERASE"/>
    <property type="match status" value="1"/>
</dbReference>
<dbReference type="Proteomes" id="UP000223606">
    <property type="component" value="Chromosome 1"/>
</dbReference>
<accession>A0A2C9D475</accession>
<sequence>MKPAHSLPAAGHGDTNVAASEIPSFAFDPADPWTSTFQLGLKRAGLRGKTVYEVGLGTGTNVAFMLGECGAEKVIGSDLDPRLASVARQLVNDTVPEFGDRFLAIEGSVSLVDSDEARAAVAGADVVVGCLPQVADPNDKGFIAFRDDHQEPGSEAAVERTDDHIAHYYPWIDFNQYPFNAVGLGLNEALLWQLKAYAPKAEIILNFGSRIGNRVLFQFFRANGYEPEKLASRIVRQSDRTDISFFVVLEKALQGTKQEEEFVCEFYADGKGEQHLSACAAQALLDENPDTPLFHEVCVIRGRPTGA</sequence>
<keyword evidence="2" id="KW-1185">Reference proteome</keyword>
<dbReference type="OrthoDB" id="5182626at2"/>
<reference evidence="2" key="1">
    <citation type="submission" date="2017-09" db="EMBL/GenBank/DDBJ databases">
        <title>Genome sequence of Nannocystis excedens DSM 71.</title>
        <authorList>
            <person name="Blom J."/>
        </authorList>
    </citation>
    <scope>NUCLEOTIDE SEQUENCE [LARGE SCALE GENOMIC DNA]</scope>
    <source>
        <strain evidence="2">type strain: E19</strain>
    </source>
</reference>
<dbReference type="SUPFAM" id="SSF53335">
    <property type="entry name" value="S-adenosyl-L-methionine-dependent methyltransferases"/>
    <property type="match status" value="1"/>
</dbReference>
<dbReference type="PANTHER" id="PTHR47087:SF1">
    <property type="entry name" value="METHIONINE S-METHYLTRANSFERASE"/>
    <property type="match status" value="1"/>
</dbReference>
<proteinExistence type="predicted"/>
<evidence type="ECO:0008006" key="3">
    <source>
        <dbReference type="Google" id="ProtNLM"/>
    </source>
</evidence>
<name>A0A2C9D475_9HYPH</name>
<dbReference type="KEGG" id="hdi:HDIA_1427"/>
<organism evidence="1 2">
    <name type="scientific">Hartmannibacter diazotrophicus</name>
    <dbReference type="NCBI Taxonomy" id="1482074"/>
    <lineage>
        <taxon>Bacteria</taxon>
        <taxon>Pseudomonadati</taxon>
        <taxon>Pseudomonadota</taxon>
        <taxon>Alphaproteobacteria</taxon>
        <taxon>Hyphomicrobiales</taxon>
        <taxon>Pleomorphomonadaceae</taxon>
        <taxon>Hartmannibacter</taxon>
    </lineage>
</organism>
<evidence type="ECO:0000313" key="1">
    <source>
        <dbReference type="EMBL" id="SON54968.1"/>
    </source>
</evidence>
<dbReference type="InterPro" id="IPR029063">
    <property type="entry name" value="SAM-dependent_MTases_sf"/>
</dbReference>
<protein>
    <recommendedName>
        <fullName evidence="3">Class I SAM-dependent methyltransferase</fullName>
    </recommendedName>
</protein>
<dbReference type="Gene3D" id="3.40.50.150">
    <property type="entry name" value="Vaccinia Virus protein VP39"/>
    <property type="match status" value="1"/>
</dbReference>